<dbReference type="EMBL" id="JBJQND010000008">
    <property type="protein sequence ID" value="KAL3869712.1"/>
    <property type="molecule type" value="Genomic_DNA"/>
</dbReference>
<evidence type="ECO:0000256" key="6">
    <source>
        <dbReference type="SAM" id="Coils"/>
    </source>
</evidence>
<feature type="compositionally biased region" description="Polar residues" evidence="7">
    <location>
        <begin position="1788"/>
        <end position="1802"/>
    </location>
</feature>
<feature type="domain" description="NUA/TPR/MLP1-2-like" evidence="9">
    <location>
        <begin position="472"/>
        <end position="568"/>
    </location>
</feature>
<gene>
    <name evidence="10" type="ORF">ACJMK2_042363</name>
</gene>
<feature type="region of interest" description="Disordered" evidence="7">
    <location>
        <begin position="2310"/>
        <end position="2448"/>
    </location>
</feature>
<feature type="compositionally biased region" description="Low complexity" evidence="7">
    <location>
        <begin position="1702"/>
        <end position="1715"/>
    </location>
</feature>
<comment type="caution">
    <text evidence="10">The sequence shown here is derived from an EMBL/GenBank/DDBJ whole genome shotgun (WGS) entry which is preliminary data.</text>
</comment>
<evidence type="ECO:0000313" key="11">
    <source>
        <dbReference type="Proteomes" id="UP001634394"/>
    </source>
</evidence>
<feature type="compositionally biased region" description="Acidic residues" evidence="7">
    <location>
        <begin position="2041"/>
        <end position="2122"/>
    </location>
</feature>
<feature type="compositionally biased region" description="Low complexity" evidence="7">
    <location>
        <begin position="624"/>
        <end position="636"/>
    </location>
</feature>
<evidence type="ECO:0000259" key="9">
    <source>
        <dbReference type="Pfam" id="PF25785"/>
    </source>
</evidence>
<dbReference type="Gene3D" id="1.10.287.1490">
    <property type="match status" value="1"/>
</dbReference>
<feature type="coiled-coil region" evidence="6">
    <location>
        <begin position="650"/>
        <end position="786"/>
    </location>
</feature>
<feature type="compositionally biased region" description="Polar residues" evidence="7">
    <location>
        <begin position="2310"/>
        <end position="2326"/>
    </location>
</feature>
<feature type="domain" description="Nucleoprotein TPR/MLP1-2" evidence="8">
    <location>
        <begin position="1034"/>
        <end position="1160"/>
    </location>
</feature>
<sequence length="2489" mass="282038">MAGVALLNNYFDSVEIEGLSEIIKEKIENLLSKQKSESDELKAKLEKTRVNAEQRYFDIEKQLISSNAKLEAESTSSAELKKQIQDLEKNFKEASTKLKEIEETKSSNLSSQLHLNKANEQLEAEKRELAVLLEKKQQDLDLANDEVRTLFNKLTAANNEKNEAVVKLGEIRSKEDAFEIQSQRFAQQKERLQKEIDTLNNELSEKMMELGSIHREKTSEMMSLQSQLEQKTDECKYLQDQVENLKKTSSEQITRIDSLIEKLKSARDASTQSEEQFRHELVAQKKLITLYKNSTEEADSKVIELTGAVDELQRLLKEASDAQSQLEERKNTEIQQLQDVIKQKEEQNRRLEQELVNANELLEAMKVKGMSEEKVESMFPTAATTSKMLKSGMSLTQIYNEYVQATDALVLEKEENKRLNHYLDQILQEIEEKAPILKKQRNDYETSLQTIEQMTRQLDDARLECQNLRGEADENYRKANHLVRENKKHQQQCQDLANQVKYLVKEVEELRGGRIVKDEAAAVEVTSSSEIISGKLVTFGNIDELQEQNQRLLAALRELSEKQEEDEKMALDSKTRELKEQLDTALQELEELKAARGRQAELVESIVRQRDMYRVLLQQGDSVSPLSPALTSTPSANKSRSPATLLLQSSPELGKKLEETTAALKQLQAEFATYKKEKAENEKIENEQMEKCKEELSNFRVQNAKLSSQLEFANEQKKVLQSNSESYRKEIALLREKSQKYSNSVAKHEQTINTLREDLMVTQEKLARAEARVQNLSLEKDLVKGAEQRLVQELDSIRRERHSQSLVLANLQAIQNNLERSDFETKSRLNRQVETLERTTTLLNRRLETEERQHKTEIQHLEKQVQTLRQQVDLELSQHQQTKDKLTLATMASEELKLQLKVAESTLATAESRLATITPEEEKDDSEQVKYLNSLLEEHKAKIQSLQSQIQKSREHAEEYKNQADTIQQNLAEHSEATRRLQEDLEAKVKEFSEERQRLLERVEMLEKERQDVLNENIKLTEQNHQNMAELRNQLVSLQHEIQEAVERRESAISKEQLALQQCEEQSRIASESQDKYQREVILHAATMESLTTVKKKLDNFSEQMWKVQEEAKKSEQMLQENEASWNNQRRIMEEDKHRMESRLKELTEQNSYLHNQLHKMSAQVVSIQERATASMSAGLSLEDSAKSSEQLLEVVKFLRREKDIAESKLEVVQTEANRLQQKAELAEKHLEEANKVIAEERERSQVSIQTAAQHADLMRKVESINLLTDSNKLLRLERERLHQQLMEAEAKVRKLEEDITPLHNNIRELQAVQDSLTAEKNTLKGEAERWKTRTNHLIEQSNKTDPEERKRLIQEREDFRTKFTSAIDDLNKSRTECTRLNGEIRRLQNEMTRVNGEKAKIQNDITRFNVDKVKMQQDFNKLTADKTKLEAEKAELAIEMEKKNQDIEDKSKTINQLKRIGRKYKEQAEQTNKELEDLKIKAAEVEEAKVQQSGDASVEQIRELEQKLRESELSQEQLKQKFEEAEKKLQELQDKIDSLQVGFKEEKEEMLKEVEKLKHDKVELEQTAAKVKEELTELEKKQNQSKAVLQTARTKITGMKDQVEKLTAENTELKDKNADLQERLSSEQKSSEETELRINAIKSPYEAQISHQEQELSKARELAEELRKNIEKLQKENSELQAKIQQLQVPKLGSSQPPVHVSRPAAVAPPERASAPPPEAPKTANIKPITSSPAAIKPQTAPIQPAIAAAKATASIRPMAIASTTVSPLAVSMTTPTATVMPTTVSLQDVTEGDSSSSPAQQLFPASGSSRPTQQVQRVTPQSDSVCQDSEAVQDSTANTADTVVMEPQPSSSVLPVPPSRETLGAKRQRDDTEGFEEEASQKRTRVSEVVAASVTTPLVQEIKQRAEPIEDTGDEENTLVFSQDAVETVDQGNSEFETEYGGVLELQEDSSEITQHGDVLSEHSQESTDQFTLEDQSAIPSITVTNEDSVTVTLQPLQAEASHTSQDSVGTQEAPSDSVSHEAVNKSVSSTSTHPGIELQEDDGDEDVIIVGSDVEEEEGGYEGEDNDIYTEVMEDYEDEEADDGNEDEEEDEEREEGDEEIQDEEYSEIAGEMEEENGDDQMQTGEQEDDDDVVIVDDNEAQMEAQETDTAPARQILLPTPPVTLMSQRPHQAIPIQQERQISAVRSQLTPFVIGPQPTGFEDLDDCTVPSTPTLFIPRRGDGFAEAVSSPHVTQRFTFGAGNDPHSSQLSLAQLESQGGMDDTRMDLSQLEEGTGRSVPSTPLATTAPVSIPISEPLDLLVNQSHNIVTSTEAQEGDPTQVSLEGEPETGENQQDESSEQQHQQEAENREEFSGEQEAESAGLEQETGETTATEEKSEGAAECSYGDQGTQKEESDGSSTSQQDRQDAAGKPKIQPIVWESSALSPGLPHQSHSHAPFQNQGQRIMPVISRNVARGNYLRGHGPAPPRRPMRGSRGGMYRRPPMY</sequence>
<dbReference type="GO" id="GO:0005643">
    <property type="term" value="C:nuclear pore"/>
    <property type="evidence" value="ECO:0007669"/>
    <property type="project" value="UniProtKB-ARBA"/>
</dbReference>
<feature type="compositionally biased region" description="Basic and acidic residues" evidence="7">
    <location>
        <begin position="2346"/>
        <end position="2356"/>
    </location>
</feature>
<evidence type="ECO:0000256" key="3">
    <source>
        <dbReference type="ARBA" id="ARBA00019789"/>
    </source>
</evidence>
<keyword evidence="11" id="KW-1185">Reference proteome</keyword>
<proteinExistence type="inferred from homology"/>
<organism evidence="10 11">
    <name type="scientific">Sinanodonta woodiana</name>
    <name type="common">Chinese pond mussel</name>
    <name type="synonym">Anodonta woodiana</name>
    <dbReference type="NCBI Taxonomy" id="1069815"/>
    <lineage>
        <taxon>Eukaryota</taxon>
        <taxon>Metazoa</taxon>
        <taxon>Spiralia</taxon>
        <taxon>Lophotrochozoa</taxon>
        <taxon>Mollusca</taxon>
        <taxon>Bivalvia</taxon>
        <taxon>Autobranchia</taxon>
        <taxon>Heteroconchia</taxon>
        <taxon>Palaeoheterodonta</taxon>
        <taxon>Unionida</taxon>
        <taxon>Unionoidea</taxon>
        <taxon>Unionidae</taxon>
        <taxon>Unioninae</taxon>
        <taxon>Sinanodonta</taxon>
    </lineage>
</organism>
<feature type="region of interest" description="Disordered" evidence="7">
    <location>
        <begin position="1609"/>
        <end position="1636"/>
    </location>
</feature>
<evidence type="ECO:0000313" key="10">
    <source>
        <dbReference type="EMBL" id="KAL3869712.1"/>
    </source>
</evidence>
<name>A0ABD3W748_SINWO</name>
<comment type="subcellular location">
    <subcellularLocation>
        <location evidence="1">Nucleus</location>
    </subcellularLocation>
</comment>
<feature type="coiled-coil region" evidence="6">
    <location>
        <begin position="1272"/>
        <end position="1327"/>
    </location>
</feature>
<accession>A0ABD3W748</accession>
<feature type="coiled-coil region" evidence="6">
    <location>
        <begin position="24"/>
        <end position="276"/>
    </location>
</feature>
<reference evidence="10 11" key="1">
    <citation type="submission" date="2024-11" db="EMBL/GenBank/DDBJ databases">
        <title>Chromosome-level genome assembly of the freshwater bivalve Anodonta woodiana.</title>
        <authorList>
            <person name="Chen X."/>
        </authorList>
    </citation>
    <scope>NUCLEOTIDE SEQUENCE [LARGE SCALE GENOMIC DNA]</scope>
    <source>
        <strain evidence="10">MN2024</strain>
        <tissue evidence="10">Gills</tissue>
    </source>
</reference>
<feature type="region of interest" description="Disordered" evidence="7">
    <location>
        <begin position="1952"/>
        <end position="2134"/>
    </location>
</feature>
<feature type="coiled-coil region" evidence="6">
    <location>
        <begin position="542"/>
        <end position="595"/>
    </location>
</feature>
<dbReference type="InterPro" id="IPR012929">
    <property type="entry name" value="Nucleoprot-TPR/MLP1-2_dom"/>
</dbReference>
<feature type="region of interest" description="Disordered" evidence="7">
    <location>
        <begin position="624"/>
        <end position="643"/>
    </location>
</feature>
<protein>
    <recommendedName>
        <fullName evidence="3">Nucleoprotein TPR</fullName>
    </recommendedName>
</protein>
<feature type="compositionally biased region" description="Polar residues" evidence="7">
    <location>
        <begin position="1808"/>
        <end position="1843"/>
    </location>
</feature>
<evidence type="ECO:0000259" key="8">
    <source>
        <dbReference type="Pfam" id="PF07926"/>
    </source>
</evidence>
<feature type="coiled-coil region" evidence="6">
    <location>
        <begin position="1189"/>
        <end position="1244"/>
    </location>
</feature>
<comment type="similarity">
    <text evidence="2">Belongs to the TPR family.</text>
</comment>
<feature type="coiled-coil region" evidence="6">
    <location>
        <begin position="427"/>
        <end position="506"/>
    </location>
</feature>
<feature type="region of interest" description="Disordered" evidence="7">
    <location>
        <begin position="1785"/>
        <end position="1884"/>
    </location>
</feature>
<dbReference type="GO" id="GO:0034399">
    <property type="term" value="C:nuclear periphery"/>
    <property type="evidence" value="ECO:0007669"/>
    <property type="project" value="UniProtKB-ARBA"/>
</dbReference>
<dbReference type="InterPro" id="IPR057974">
    <property type="entry name" value="NUA/TPR/MLP1-2-like_dom"/>
</dbReference>
<keyword evidence="5" id="KW-0539">Nucleus</keyword>
<dbReference type="Pfam" id="PF25785">
    <property type="entry name" value="TPR"/>
    <property type="match status" value="1"/>
</dbReference>
<dbReference type="Pfam" id="PF07926">
    <property type="entry name" value="TPR_MLP1_2"/>
    <property type="match status" value="1"/>
</dbReference>
<feature type="compositionally biased region" description="Acidic residues" evidence="7">
    <location>
        <begin position="2329"/>
        <end position="2342"/>
    </location>
</feature>
<dbReference type="PANTHER" id="PTHR18898:SF2">
    <property type="entry name" value="NUCLEOPROTEIN TPR"/>
    <property type="match status" value="1"/>
</dbReference>
<evidence type="ECO:0000256" key="4">
    <source>
        <dbReference type="ARBA" id="ARBA00023054"/>
    </source>
</evidence>
<feature type="compositionally biased region" description="Polar residues" evidence="7">
    <location>
        <begin position="1969"/>
        <end position="2020"/>
    </location>
</feature>
<evidence type="ECO:0000256" key="2">
    <source>
        <dbReference type="ARBA" id="ARBA00005274"/>
    </source>
</evidence>
<feature type="region of interest" description="Disordered" evidence="7">
    <location>
        <begin position="2460"/>
        <end position="2489"/>
    </location>
</feature>
<evidence type="ECO:0000256" key="1">
    <source>
        <dbReference type="ARBA" id="ARBA00004123"/>
    </source>
</evidence>
<dbReference type="PANTHER" id="PTHR18898">
    <property type="entry name" value="NUCLEOPROTEIN TPR-RELATED"/>
    <property type="match status" value="1"/>
</dbReference>
<feature type="compositionally biased region" description="Basic and acidic residues" evidence="7">
    <location>
        <begin position="1865"/>
        <end position="1874"/>
    </location>
</feature>
<evidence type="ECO:0000256" key="5">
    <source>
        <dbReference type="ARBA" id="ARBA00023242"/>
    </source>
</evidence>
<feature type="coiled-coil region" evidence="6">
    <location>
        <begin position="826"/>
        <end position="1164"/>
    </location>
</feature>
<feature type="compositionally biased region" description="Polar residues" evidence="7">
    <location>
        <begin position="1685"/>
        <end position="1698"/>
    </location>
</feature>
<dbReference type="Proteomes" id="UP001634394">
    <property type="component" value="Unassembled WGS sequence"/>
</dbReference>
<feature type="compositionally biased region" description="Low complexity" evidence="7">
    <location>
        <begin position="2365"/>
        <end position="2375"/>
    </location>
</feature>
<feature type="region of interest" description="Disordered" evidence="7">
    <location>
        <begin position="1685"/>
        <end position="1740"/>
    </location>
</feature>
<feature type="coiled-coil region" evidence="6">
    <location>
        <begin position="302"/>
        <end position="368"/>
    </location>
</feature>
<keyword evidence="4 6" id="KW-0175">Coiled coil</keyword>
<evidence type="ECO:0000256" key="7">
    <source>
        <dbReference type="SAM" id="MobiDB-lite"/>
    </source>
</evidence>